<evidence type="ECO:0000313" key="2">
    <source>
        <dbReference type="EMBL" id="RSZ61693.1"/>
    </source>
</evidence>
<dbReference type="Proteomes" id="UP000274907">
    <property type="component" value="Unassembled WGS sequence"/>
</dbReference>
<dbReference type="OrthoDB" id="4871934at2"/>
<feature type="domain" description="DUF5655" evidence="1">
    <location>
        <begin position="19"/>
        <end position="121"/>
    </location>
</feature>
<dbReference type="InterPro" id="IPR043714">
    <property type="entry name" value="DUF5655"/>
</dbReference>
<dbReference type="RefSeq" id="WP_126121479.1">
    <property type="nucleotide sequence ID" value="NZ_RXHJ01000016.1"/>
</dbReference>
<protein>
    <recommendedName>
        <fullName evidence="1">DUF5655 domain-containing protein</fullName>
    </recommendedName>
</protein>
<proteinExistence type="predicted"/>
<dbReference type="AlphaFoldDB" id="A0A430HVT0"/>
<sequence length="127" mass="14596">MHPTEEDLAGFFGTHDTERHLYDVFAGRTLAGFPGTRVKVHRTQISFYHPRLFAAVWLPVRAVRGRPEAYVVVTFMLDRQLDSPRIVESVEPRPGRWTHHVLVSTPQEIDDELLGWVEQARQLADHG</sequence>
<accession>A0A430HVT0</accession>
<gene>
    <name evidence="2" type="ORF">EAH68_11460</name>
</gene>
<organism evidence="2 3">
    <name type="scientific">Corynebacterium hylobatis</name>
    <dbReference type="NCBI Taxonomy" id="1859290"/>
    <lineage>
        <taxon>Bacteria</taxon>
        <taxon>Bacillati</taxon>
        <taxon>Actinomycetota</taxon>
        <taxon>Actinomycetes</taxon>
        <taxon>Mycobacteriales</taxon>
        <taxon>Corynebacteriaceae</taxon>
        <taxon>Corynebacterium</taxon>
    </lineage>
</organism>
<dbReference type="Pfam" id="PF18899">
    <property type="entry name" value="DUF5655"/>
    <property type="match status" value="1"/>
</dbReference>
<name>A0A430HVT0_9CORY</name>
<comment type="caution">
    <text evidence="2">The sequence shown here is derived from an EMBL/GenBank/DDBJ whole genome shotgun (WGS) entry which is preliminary data.</text>
</comment>
<keyword evidence="3" id="KW-1185">Reference proteome</keyword>
<reference evidence="2 3" key="1">
    <citation type="submission" date="2018-12" db="EMBL/GenBank/DDBJ databases">
        <title>YIM 101343 draft genome.</title>
        <authorList>
            <person name="Chen X."/>
        </authorList>
    </citation>
    <scope>NUCLEOTIDE SEQUENCE [LARGE SCALE GENOMIC DNA]</scope>
    <source>
        <strain evidence="2 3">YIM 101343</strain>
    </source>
</reference>
<dbReference type="EMBL" id="RXHJ01000016">
    <property type="protein sequence ID" value="RSZ61693.1"/>
    <property type="molecule type" value="Genomic_DNA"/>
</dbReference>
<evidence type="ECO:0000259" key="1">
    <source>
        <dbReference type="Pfam" id="PF18899"/>
    </source>
</evidence>
<evidence type="ECO:0000313" key="3">
    <source>
        <dbReference type="Proteomes" id="UP000274907"/>
    </source>
</evidence>